<dbReference type="Gene3D" id="3.40.50.300">
    <property type="entry name" value="P-loop containing nucleotide triphosphate hydrolases"/>
    <property type="match status" value="1"/>
</dbReference>
<name>A0A9D6V5C0_9BACT</name>
<dbReference type="InterPro" id="IPR027417">
    <property type="entry name" value="P-loop_NTPase"/>
</dbReference>
<keyword evidence="2" id="KW-0547">Nucleotide-binding</keyword>
<dbReference type="GO" id="GO:0005524">
    <property type="term" value="F:ATP binding"/>
    <property type="evidence" value="ECO:0007669"/>
    <property type="project" value="UniProtKB-KW"/>
</dbReference>
<dbReference type="AlphaFoldDB" id="A0A9D6V5C0"/>
<proteinExistence type="predicted"/>
<dbReference type="SUPFAM" id="SSF52540">
    <property type="entry name" value="P-loop containing nucleoside triphosphate hydrolases"/>
    <property type="match status" value="1"/>
</dbReference>
<keyword evidence="3 5" id="KW-0067">ATP-binding</keyword>
<dbReference type="PROSITE" id="PS00211">
    <property type="entry name" value="ABC_TRANSPORTER_1"/>
    <property type="match status" value="1"/>
</dbReference>
<evidence type="ECO:0000313" key="5">
    <source>
        <dbReference type="EMBL" id="MBI5250930.1"/>
    </source>
</evidence>
<evidence type="ECO:0000256" key="2">
    <source>
        <dbReference type="ARBA" id="ARBA00022741"/>
    </source>
</evidence>
<protein>
    <submittedName>
        <fullName evidence="5">ATP-binding cassette domain-containing protein</fullName>
    </submittedName>
</protein>
<reference evidence="5" key="1">
    <citation type="submission" date="2020-07" db="EMBL/GenBank/DDBJ databases">
        <title>Huge and variable diversity of episymbiotic CPR bacteria and DPANN archaea in groundwater ecosystems.</title>
        <authorList>
            <person name="He C.Y."/>
            <person name="Keren R."/>
            <person name="Whittaker M."/>
            <person name="Farag I.F."/>
            <person name="Doudna J."/>
            <person name="Cate J.H.D."/>
            <person name="Banfield J.F."/>
        </authorList>
    </citation>
    <scope>NUCLEOTIDE SEQUENCE</scope>
    <source>
        <strain evidence="5">NC_groundwater_1664_Pr3_B-0.1um_52_9</strain>
    </source>
</reference>
<dbReference type="InterPro" id="IPR017871">
    <property type="entry name" value="ABC_transporter-like_CS"/>
</dbReference>
<evidence type="ECO:0000256" key="1">
    <source>
        <dbReference type="ARBA" id="ARBA00022448"/>
    </source>
</evidence>
<feature type="domain" description="ABC transporter" evidence="4">
    <location>
        <begin position="9"/>
        <end position="238"/>
    </location>
</feature>
<dbReference type="GO" id="GO:0016887">
    <property type="term" value="F:ATP hydrolysis activity"/>
    <property type="evidence" value="ECO:0007669"/>
    <property type="project" value="InterPro"/>
</dbReference>
<organism evidence="5 6">
    <name type="scientific">Desulfomonile tiedjei</name>
    <dbReference type="NCBI Taxonomy" id="2358"/>
    <lineage>
        <taxon>Bacteria</taxon>
        <taxon>Pseudomonadati</taxon>
        <taxon>Thermodesulfobacteriota</taxon>
        <taxon>Desulfomonilia</taxon>
        <taxon>Desulfomonilales</taxon>
        <taxon>Desulfomonilaceae</taxon>
        <taxon>Desulfomonile</taxon>
    </lineage>
</organism>
<dbReference type="Proteomes" id="UP000807825">
    <property type="component" value="Unassembled WGS sequence"/>
</dbReference>
<evidence type="ECO:0000313" key="6">
    <source>
        <dbReference type="Proteomes" id="UP000807825"/>
    </source>
</evidence>
<keyword evidence="1" id="KW-0813">Transport</keyword>
<dbReference type="PANTHER" id="PTHR42788">
    <property type="entry name" value="TAURINE IMPORT ATP-BINDING PROTEIN-RELATED"/>
    <property type="match status" value="1"/>
</dbReference>
<dbReference type="InterPro" id="IPR003439">
    <property type="entry name" value="ABC_transporter-like_ATP-bd"/>
</dbReference>
<dbReference type="EMBL" id="JACRDE010000409">
    <property type="protein sequence ID" value="MBI5250930.1"/>
    <property type="molecule type" value="Genomic_DNA"/>
</dbReference>
<evidence type="ECO:0000259" key="4">
    <source>
        <dbReference type="PROSITE" id="PS50893"/>
    </source>
</evidence>
<dbReference type="InterPro" id="IPR050166">
    <property type="entry name" value="ABC_transporter_ATP-bind"/>
</dbReference>
<comment type="caution">
    <text evidence="5">The sequence shown here is derived from an EMBL/GenBank/DDBJ whole genome shotgun (WGS) entry which is preliminary data.</text>
</comment>
<evidence type="ECO:0000256" key="3">
    <source>
        <dbReference type="ARBA" id="ARBA00022840"/>
    </source>
</evidence>
<dbReference type="Pfam" id="PF00005">
    <property type="entry name" value="ABC_tran"/>
    <property type="match status" value="1"/>
</dbReference>
<gene>
    <name evidence="5" type="ORF">HY912_15690</name>
</gene>
<dbReference type="PROSITE" id="PS50893">
    <property type="entry name" value="ABC_TRANSPORTER_2"/>
    <property type="match status" value="1"/>
</dbReference>
<sequence>MQDTSHDLIRCIAVTKTYRADNGPIPALSNTDVCLSPGETLAVVGPSGCGKSTLLLMMAGLEAPTTGRVEFKGEHLVRPHRAISLVLQDYGLFPWKTVRDNVELGLRIRRELVNRERVSDLLTELDIGDKGEVFPQQLSGGQKQRVALARALILDPSLLLLDEPFAALDTLTRERLQDLVAESWRARKFGMALVTHNIQEAVRLGQRILVMGGTPGEVLEVVDNPSACSPDYRGTQEFYELYRRVRGRLEQAL</sequence>
<dbReference type="SMART" id="SM00382">
    <property type="entry name" value="AAA"/>
    <property type="match status" value="1"/>
</dbReference>
<accession>A0A9D6V5C0</accession>
<dbReference type="InterPro" id="IPR003593">
    <property type="entry name" value="AAA+_ATPase"/>
</dbReference>
<dbReference type="PANTHER" id="PTHR42788:SF13">
    <property type="entry name" value="ALIPHATIC SULFONATES IMPORT ATP-BINDING PROTEIN SSUB"/>
    <property type="match status" value="1"/>
</dbReference>